<reference evidence="19 20" key="1">
    <citation type="journal article" date="2018" name="Sci. Rep.">
        <title>Raphidocelis subcapitata (=Pseudokirchneriella subcapitata) provides an insight into genome evolution and environmental adaptations in the Sphaeropleales.</title>
        <authorList>
            <person name="Suzuki S."/>
            <person name="Yamaguchi H."/>
            <person name="Nakajima N."/>
            <person name="Kawachi M."/>
        </authorList>
    </citation>
    <scope>NUCLEOTIDE SEQUENCE [LARGE SCALE GENOMIC DNA]</scope>
    <source>
        <strain evidence="19 20">NIES-35</strain>
    </source>
</reference>
<keyword evidence="9 16" id="KW-0999">Mitochondrion inner membrane</keyword>
<dbReference type="PANTHER" id="PTHR48109:SF4">
    <property type="entry name" value="DIHYDROOROTATE DEHYDROGENASE (QUINONE), MITOCHONDRIAL"/>
    <property type="match status" value="1"/>
</dbReference>
<keyword evidence="10" id="KW-0809">Transit peptide</keyword>
<comment type="catalytic activity">
    <reaction evidence="15 16">
        <text>(S)-dihydroorotate + a quinone = orotate + a quinol</text>
        <dbReference type="Rhea" id="RHEA:30187"/>
        <dbReference type="ChEBI" id="CHEBI:24646"/>
        <dbReference type="ChEBI" id="CHEBI:30839"/>
        <dbReference type="ChEBI" id="CHEBI:30864"/>
        <dbReference type="ChEBI" id="CHEBI:132124"/>
        <dbReference type="EC" id="1.3.5.2"/>
    </reaction>
</comment>
<dbReference type="GO" id="GO:0106430">
    <property type="term" value="F:dihydroorotate dehydrogenase (quinone) activity"/>
    <property type="evidence" value="ECO:0007669"/>
    <property type="project" value="UniProtKB-EC"/>
</dbReference>
<dbReference type="STRING" id="307507.A0A2V0PMW4"/>
<comment type="pathway">
    <text evidence="2 16">Pyrimidine metabolism; UMP biosynthesis via de novo pathway; orotate from (S)-dihydroorotate (quinone route): step 1/1.</text>
</comment>
<dbReference type="NCBIfam" id="NF003652">
    <property type="entry name" value="PRK05286.2-5"/>
    <property type="match status" value="1"/>
</dbReference>
<dbReference type="PROSITE" id="PS00911">
    <property type="entry name" value="DHODEHASE_1"/>
    <property type="match status" value="1"/>
</dbReference>
<keyword evidence="14" id="KW-0472">Membrane</keyword>
<dbReference type="CDD" id="cd04738">
    <property type="entry name" value="DHOD_2_like"/>
    <property type="match status" value="1"/>
</dbReference>
<dbReference type="InterPro" id="IPR001295">
    <property type="entry name" value="Dihydroorotate_DH_CS"/>
</dbReference>
<dbReference type="GO" id="GO:0005743">
    <property type="term" value="C:mitochondrial inner membrane"/>
    <property type="evidence" value="ECO:0007669"/>
    <property type="project" value="UniProtKB-SubCell"/>
</dbReference>
<sequence>MGRLVQVLKTAAIAGTAAAIGGAAFYSTLDVQRRFELASATGPLVRLLDPETSHRVGILAARMGLFPKETRPDPPALRVNLWGRSFPNPIGLAAGFDKDAEAIEPLLNLGFGFVEVGSITPRPQPGNPKPRVFRISELKATVNRYGFNSEGADAAAERLERFWRRVAADPTRKKGLLAINLGKNKETEDAGDDYAVGVLKLSRYADFVVVNVSSPNTPGLRALQGRKQLQSLLTFVRDARDGLEWGPGGPPPLLVKIAPDLTESDKADIAAVVAATGVDGVVISNTTIARPESISKYPASREAGGLSGPPLLEPTTAVLADMYRLTRGAVPLVGCGGVASGEDAYRKIRAGASLVELYTAMAYEGPVIVPRIKQELAACLERDGFASVEDAVGADHPNIPRPGKKKGAGKR</sequence>
<comment type="cofactor">
    <cofactor evidence="16">
        <name>FMN</name>
        <dbReference type="ChEBI" id="CHEBI:58210"/>
    </cofactor>
    <text evidence="16">Binds 1 FMN per subunit.</text>
</comment>
<dbReference type="GO" id="GO:0006207">
    <property type="term" value="P:'de novo' pyrimidine nucleobase biosynthetic process"/>
    <property type="evidence" value="ECO:0007669"/>
    <property type="project" value="InterPro"/>
</dbReference>
<dbReference type="UniPathway" id="UPA00070">
    <property type="reaction ID" value="UER00946"/>
</dbReference>
<dbReference type="OrthoDB" id="14784at2759"/>
<evidence type="ECO:0000256" key="15">
    <source>
        <dbReference type="ARBA" id="ARBA00048639"/>
    </source>
</evidence>
<comment type="subcellular location">
    <subcellularLocation>
        <location evidence="1 16">Mitochondrion inner membrane</location>
        <topology evidence="1 16">Single-pass membrane protein</topology>
    </subcellularLocation>
</comment>
<feature type="compositionally biased region" description="Basic residues" evidence="17">
    <location>
        <begin position="402"/>
        <end position="411"/>
    </location>
</feature>
<evidence type="ECO:0000256" key="10">
    <source>
        <dbReference type="ARBA" id="ARBA00022946"/>
    </source>
</evidence>
<evidence type="ECO:0000256" key="5">
    <source>
        <dbReference type="ARBA" id="ARBA00017599"/>
    </source>
</evidence>
<dbReference type="EMBL" id="BDRX01000226">
    <property type="protein sequence ID" value="GBG00443.1"/>
    <property type="molecule type" value="Genomic_DNA"/>
</dbReference>
<dbReference type="InParanoid" id="A0A2V0PMW4"/>
<dbReference type="FunCoup" id="A0A2V0PMW4">
    <property type="interactions" value="1675"/>
</dbReference>
<dbReference type="PANTHER" id="PTHR48109">
    <property type="entry name" value="DIHYDROOROTATE DEHYDROGENASE (QUINONE), MITOCHONDRIAL-RELATED"/>
    <property type="match status" value="1"/>
</dbReference>
<feature type="region of interest" description="Disordered" evidence="17">
    <location>
        <begin position="391"/>
        <end position="411"/>
    </location>
</feature>
<dbReference type="NCBIfam" id="TIGR01036">
    <property type="entry name" value="pyrD_sub2"/>
    <property type="match status" value="1"/>
</dbReference>
<keyword evidence="8" id="KW-0812">Transmembrane</keyword>
<keyword evidence="11" id="KW-1133">Transmembrane helix</keyword>
<dbReference type="InterPro" id="IPR005720">
    <property type="entry name" value="Dihydroorotate_DH_cat"/>
</dbReference>
<dbReference type="InterPro" id="IPR013785">
    <property type="entry name" value="Aldolase_TIM"/>
</dbReference>
<name>A0A2V0PMW4_9CHLO</name>
<evidence type="ECO:0000256" key="14">
    <source>
        <dbReference type="ARBA" id="ARBA00023136"/>
    </source>
</evidence>
<evidence type="ECO:0000256" key="3">
    <source>
        <dbReference type="ARBA" id="ARBA00005359"/>
    </source>
</evidence>
<feature type="domain" description="Dihydroorotate dehydrogenase catalytic" evidence="18">
    <location>
        <begin position="77"/>
        <end position="380"/>
    </location>
</feature>
<evidence type="ECO:0000256" key="6">
    <source>
        <dbReference type="ARBA" id="ARBA00022630"/>
    </source>
</evidence>
<dbReference type="NCBIfam" id="NF003645">
    <property type="entry name" value="PRK05286.1-2"/>
    <property type="match status" value="1"/>
</dbReference>
<keyword evidence="12 16" id="KW-0560">Oxidoreductase</keyword>
<dbReference type="AlphaFoldDB" id="A0A2V0PMW4"/>
<evidence type="ECO:0000256" key="12">
    <source>
        <dbReference type="ARBA" id="ARBA00023002"/>
    </source>
</evidence>
<evidence type="ECO:0000313" key="20">
    <source>
        <dbReference type="Proteomes" id="UP000247498"/>
    </source>
</evidence>
<keyword evidence="13 16" id="KW-0496">Mitochondrion</keyword>
<protein>
    <recommendedName>
        <fullName evidence="5 16">Dihydroorotate dehydrogenase (quinone), mitochondrial</fullName>
        <shortName evidence="16">DHOdehase</shortName>
        <ecNumber evidence="4 16">1.3.5.2</ecNumber>
    </recommendedName>
</protein>
<organism evidence="19 20">
    <name type="scientific">Raphidocelis subcapitata</name>
    <dbReference type="NCBI Taxonomy" id="307507"/>
    <lineage>
        <taxon>Eukaryota</taxon>
        <taxon>Viridiplantae</taxon>
        <taxon>Chlorophyta</taxon>
        <taxon>core chlorophytes</taxon>
        <taxon>Chlorophyceae</taxon>
        <taxon>CS clade</taxon>
        <taxon>Sphaeropleales</taxon>
        <taxon>Selenastraceae</taxon>
        <taxon>Raphidocelis</taxon>
    </lineage>
</organism>
<evidence type="ECO:0000256" key="8">
    <source>
        <dbReference type="ARBA" id="ARBA00022692"/>
    </source>
</evidence>
<evidence type="ECO:0000256" key="7">
    <source>
        <dbReference type="ARBA" id="ARBA00022643"/>
    </source>
</evidence>
<evidence type="ECO:0000256" key="4">
    <source>
        <dbReference type="ARBA" id="ARBA00012791"/>
    </source>
</evidence>
<evidence type="ECO:0000256" key="17">
    <source>
        <dbReference type="SAM" id="MobiDB-lite"/>
    </source>
</evidence>
<evidence type="ECO:0000259" key="18">
    <source>
        <dbReference type="Pfam" id="PF01180"/>
    </source>
</evidence>
<dbReference type="InterPro" id="IPR005719">
    <property type="entry name" value="Dihydroorotate_DH_2"/>
</dbReference>
<dbReference type="InterPro" id="IPR050074">
    <property type="entry name" value="DHO_dehydrogenase"/>
</dbReference>
<evidence type="ECO:0000256" key="16">
    <source>
        <dbReference type="RuleBase" id="RU361255"/>
    </source>
</evidence>
<evidence type="ECO:0000256" key="9">
    <source>
        <dbReference type="ARBA" id="ARBA00022792"/>
    </source>
</evidence>
<keyword evidence="20" id="KW-1185">Reference proteome</keyword>
<dbReference type="Pfam" id="PF01180">
    <property type="entry name" value="DHO_dh"/>
    <property type="match status" value="1"/>
</dbReference>
<accession>A0A2V0PMW4</accession>
<dbReference type="FunFam" id="3.20.20.70:FF:000066">
    <property type="entry name" value="Dihydroorotate dehydrogenase (quinone), mitochondrial"/>
    <property type="match status" value="1"/>
</dbReference>
<comment type="similarity">
    <text evidence="3 16">Belongs to the dihydroorotate dehydrogenase family. Type 2 subfamily.</text>
</comment>
<dbReference type="GO" id="GO:0044205">
    <property type="term" value="P:'de novo' UMP biosynthetic process"/>
    <property type="evidence" value="ECO:0007669"/>
    <property type="project" value="UniProtKB-UniPathway"/>
</dbReference>
<evidence type="ECO:0000256" key="13">
    <source>
        <dbReference type="ARBA" id="ARBA00023128"/>
    </source>
</evidence>
<gene>
    <name evidence="19" type="ORF">Rsub_13221</name>
</gene>
<dbReference type="SUPFAM" id="SSF51395">
    <property type="entry name" value="FMN-linked oxidoreductases"/>
    <property type="match status" value="1"/>
</dbReference>
<comment type="caution">
    <text evidence="19">The sequence shown here is derived from an EMBL/GenBank/DDBJ whole genome shotgun (WGS) entry which is preliminary data.</text>
</comment>
<proteinExistence type="inferred from homology"/>
<keyword evidence="6 16" id="KW-0285">Flavoprotein</keyword>
<keyword evidence="7 16" id="KW-0288">FMN</keyword>
<evidence type="ECO:0000313" key="19">
    <source>
        <dbReference type="EMBL" id="GBG00443.1"/>
    </source>
</evidence>
<evidence type="ECO:0000256" key="2">
    <source>
        <dbReference type="ARBA" id="ARBA00005161"/>
    </source>
</evidence>
<dbReference type="PROSITE" id="PS00912">
    <property type="entry name" value="DHODEHASE_2"/>
    <property type="match status" value="1"/>
</dbReference>
<dbReference type="Proteomes" id="UP000247498">
    <property type="component" value="Unassembled WGS sequence"/>
</dbReference>
<dbReference type="EC" id="1.3.5.2" evidence="4 16"/>
<dbReference type="Gene3D" id="3.20.20.70">
    <property type="entry name" value="Aldolase class I"/>
    <property type="match status" value="1"/>
</dbReference>
<evidence type="ECO:0000256" key="11">
    <source>
        <dbReference type="ARBA" id="ARBA00022989"/>
    </source>
</evidence>
<evidence type="ECO:0000256" key="1">
    <source>
        <dbReference type="ARBA" id="ARBA00004434"/>
    </source>
</evidence>